<sequence length="126" mass="13888">MDLVLIELLLWGGLIFFFWALKDGLGSVESDIEKLGVLNGSKPEGLATRRARFIVAEQLVEPIGSYMGAQIHRYAIISGKRYRFDRVQPPGMAIALDADERYLEPGLVYQECVEMPDGLQATGSAG</sequence>
<dbReference type="AlphaFoldDB" id="A0A6B3SM44"/>
<dbReference type="RefSeq" id="WP_163960198.1">
    <property type="nucleotide sequence ID" value="NZ_JAAIVB010000008.1"/>
</dbReference>
<dbReference type="Proteomes" id="UP000482155">
    <property type="component" value="Unassembled WGS sequence"/>
</dbReference>
<evidence type="ECO:0000313" key="2">
    <source>
        <dbReference type="Proteomes" id="UP000482155"/>
    </source>
</evidence>
<comment type="caution">
    <text evidence="1">The sequence shown here is derived from an EMBL/GenBank/DDBJ whole genome shotgun (WGS) entry which is preliminary data.</text>
</comment>
<dbReference type="EMBL" id="JAAIVB010000008">
    <property type="protein sequence ID" value="NEX59756.1"/>
    <property type="molecule type" value="Genomic_DNA"/>
</dbReference>
<proteinExistence type="predicted"/>
<keyword evidence="2" id="KW-1185">Reference proteome</keyword>
<protein>
    <submittedName>
        <fullName evidence="1">Uncharacterized protein</fullName>
    </submittedName>
</protein>
<reference evidence="1 2" key="1">
    <citation type="submission" date="2020-02" db="EMBL/GenBank/DDBJ databases">
        <authorList>
            <person name="Kim M.K."/>
        </authorList>
    </citation>
    <scope>NUCLEOTIDE SEQUENCE [LARGE SCALE GENOMIC DNA]</scope>
    <source>
        <strain evidence="1 2">17J57-3</strain>
    </source>
</reference>
<accession>A0A6B3SM44</accession>
<gene>
    <name evidence="1" type="ORF">G3574_01570</name>
</gene>
<organism evidence="1 2">
    <name type="scientific">Noviherbaspirillum galbum</name>
    <dbReference type="NCBI Taxonomy" id="2709383"/>
    <lineage>
        <taxon>Bacteria</taxon>
        <taxon>Pseudomonadati</taxon>
        <taxon>Pseudomonadota</taxon>
        <taxon>Betaproteobacteria</taxon>
        <taxon>Burkholderiales</taxon>
        <taxon>Oxalobacteraceae</taxon>
        <taxon>Noviherbaspirillum</taxon>
    </lineage>
</organism>
<evidence type="ECO:0000313" key="1">
    <source>
        <dbReference type="EMBL" id="NEX59756.1"/>
    </source>
</evidence>
<name>A0A6B3SM44_9BURK</name>